<dbReference type="AlphaFoldDB" id="A0A9X4MXG1"/>
<comment type="caution">
    <text evidence="2">The sequence shown here is derived from an EMBL/GenBank/DDBJ whole genome shotgun (WGS) entry which is preliminary data.</text>
</comment>
<evidence type="ECO:0000313" key="3">
    <source>
        <dbReference type="Proteomes" id="UP001152599"/>
    </source>
</evidence>
<dbReference type="GO" id="GO:0008195">
    <property type="term" value="F:phosphatidate phosphatase activity"/>
    <property type="evidence" value="ECO:0007669"/>
    <property type="project" value="InterPro"/>
</dbReference>
<evidence type="ECO:0000259" key="1">
    <source>
        <dbReference type="Pfam" id="PF09949"/>
    </source>
</evidence>
<dbReference type="PANTHER" id="PTHR28208:SF3">
    <property type="entry name" value="PHOSPHATIDATE PHOSPHATASE APP1"/>
    <property type="match status" value="1"/>
</dbReference>
<keyword evidence="3" id="KW-1185">Reference proteome</keyword>
<sequence length="346" mass="40707">MDKFLKKSWFEVKAFAKELFDEDPMRIRPYLSYANQHKIHIKGRVLEDEGIIEMEENSTLDNLINNLKSFASDEAKFAKVIITYQEQIIETYTDDDGYFEVELDIDQEPTDGEFLEWDSAHIMTPNFKNEKGETVENTIGILLPHRDTEHVIVSDIDDTVLVTNVNSFLKLKMLYNTLFKNVHTRMPFEDISEVLHTLSLNKEGKKVNPIFYLSNSPWNLYDMLHNFLKLENIPMGPLFLRDFGLKFGDELKAFRNHKMNTLEHLLEFYKEQNFILIGDATESDTDIYLELFTKYSNRIDHIYIRGDKAKKNARVLEMIEKHPEAPIHLIEHSSDILKFQEKKHTH</sequence>
<dbReference type="RefSeq" id="WP_304420348.1">
    <property type="nucleotide sequence ID" value="NZ_JANCMU010000002.1"/>
</dbReference>
<name>A0A9X4MXG1_9FLAO</name>
<dbReference type="PANTHER" id="PTHR28208">
    <property type="entry name" value="PHOSPHATIDATE PHOSPHATASE APP1"/>
    <property type="match status" value="1"/>
</dbReference>
<dbReference type="Pfam" id="PF09949">
    <property type="entry name" value="APP1_cat"/>
    <property type="match status" value="1"/>
</dbReference>
<dbReference type="InterPro" id="IPR052935">
    <property type="entry name" value="Mg2+_PAP"/>
</dbReference>
<dbReference type="Proteomes" id="UP001152599">
    <property type="component" value="Unassembled WGS sequence"/>
</dbReference>
<organism evidence="2 3">
    <name type="scientific">Profundicola chukchiensis</name>
    <dbReference type="NCBI Taxonomy" id="2961959"/>
    <lineage>
        <taxon>Bacteria</taxon>
        <taxon>Pseudomonadati</taxon>
        <taxon>Bacteroidota</taxon>
        <taxon>Flavobacteriia</taxon>
        <taxon>Flavobacteriales</taxon>
        <taxon>Weeksellaceae</taxon>
        <taxon>Profundicola</taxon>
    </lineage>
</organism>
<dbReference type="InterPro" id="IPR019236">
    <property type="entry name" value="APP1_cat"/>
</dbReference>
<gene>
    <name evidence="2" type="ORF">NMK71_05110</name>
</gene>
<reference evidence="2" key="1">
    <citation type="submission" date="2022-07" db="EMBL/GenBank/DDBJ databases">
        <title>Description and genome-wide analysis of Profundicola chukchiensis gen. nov., sp. nov., marine bacteria isolated from bottom sediments of the Chukchi Sea.</title>
        <authorList>
            <person name="Romanenko L."/>
            <person name="Otstavnykh N."/>
            <person name="Kurilenko V."/>
            <person name="Eremeev V."/>
            <person name="Velansky P."/>
            <person name="Mikhailov V."/>
            <person name="Isaeva M."/>
        </authorList>
    </citation>
    <scope>NUCLEOTIDE SEQUENCE</scope>
    <source>
        <strain evidence="2">KMM 9713</strain>
    </source>
</reference>
<feature type="domain" description="Phosphatidate phosphatase APP1 catalytic" evidence="1">
    <location>
        <begin position="152"/>
        <end position="305"/>
    </location>
</feature>
<dbReference type="EMBL" id="JANCMU010000002">
    <property type="protein sequence ID" value="MDG4945784.1"/>
    <property type="molecule type" value="Genomic_DNA"/>
</dbReference>
<evidence type="ECO:0000313" key="2">
    <source>
        <dbReference type="EMBL" id="MDG4945784.1"/>
    </source>
</evidence>
<accession>A0A9X4MXG1</accession>
<proteinExistence type="predicted"/>
<protein>
    <submittedName>
        <fullName evidence="2">DUF2183 domain-containing protein</fullName>
    </submittedName>
</protein>